<evidence type="ECO:0000256" key="2">
    <source>
        <dbReference type="ARBA" id="ARBA00022692"/>
    </source>
</evidence>
<comment type="subcellular location">
    <subcellularLocation>
        <location evidence="1">Membrane</location>
        <topology evidence="1">Multi-pass membrane protein</topology>
    </subcellularLocation>
</comment>
<keyword evidence="3 5" id="KW-1133">Transmembrane helix</keyword>
<dbReference type="InterPro" id="IPR003825">
    <property type="entry name" value="Colicin-V_CvpA"/>
</dbReference>
<organism evidence="6 7">
    <name type="scientific">Austwickia chelonae NBRC 105200</name>
    <dbReference type="NCBI Taxonomy" id="1184607"/>
    <lineage>
        <taxon>Bacteria</taxon>
        <taxon>Bacillati</taxon>
        <taxon>Actinomycetota</taxon>
        <taxon>Actinomycetes</taxon>
        <taxon>Micrococcales</taxon>
        <taxon>Dermatophilaceae</taxon>
        <taxon>Austwickia</taxon>
    </lineage>
</organism>
<evidence type="ECO:0000256" key="3">
    <source>
        <dbReference type="ARBA" id="ARBA00022989"/>
    </source>
</evidence>
<evidence type="ECO:0000256" key="1">
    <source>
        <dbReference type="ARBA" id="ARBA00004141"/>
    </source>
</evidence>
<dbReference type="InterPro" id="IPR043504">
    <property type="entry name" value="Peptidase_S1_PA_chymotrypsin"/>
</dbReference>
<evidence type="ECO:0008006" key="8">
    <source>
        <dbReference type="Google" id="ProtNLM"/>
    </source>
</evidence>
<dbReference type="PANTHER" id="PTHR43019:SF23">
    <property type="entry name" value="PROTEASE DO-LIKE 5, CHLOROPLASTIC"/>
    <property type="match status" value="1"/>
</dbReference>
<proteinExistence type="predicted"/>
<name>K6V4J2_9MICO</name>
<keyword evidence="4 5" id="KW-0472">Membrane</keyword>
<dbReference type="InterPro" id="IPR009003">
    <property type="entry name" value="Peptidase_S1_PA"/>
</dbReference>
<evidence type="ECO:0000313" key="6">
    <source>
        <dbReference type="EMBL" id="GAB77043.1"/>
    </source>
</evidence>
<dbReference type="Proteomes" id="UP000008495">
    <property type="component" value="Unassembled WGS sequence"/>
</dbReference>
<gene>
    <name evidence="6" type="ORF">AUCHE_04_00840</name>
</gene>
<dbReference type="Pfam" id="PF13365">
    <property type="entry name" value="Trypsin_2"/>
    <property type="match status" value="1"/>
</dbReference>
<dbReference type="GO" id="GO:0009403">
    <property type="term" value="P:toxin biosynthetic process"/>
    <property type="evidence" value="ECO:0007669"/>
    <property type="project" value="InterPro"/>
</dbReference>
<evidence type="ECO:0000256" key="4">
    <source>
        <dbReference type="ARBA" id="ARBA00023136"/>
    </source>
</evidence>
<dbReference type="InterPro" id="IPR047680">
    <property type="entry name" value="MarP-like"/>
</dbReference>
<dbReference type="PRINTS" id="PR00834">
    <property type="entry name" value="PROTEASES2C"/>
</dbReference>
<dbReference type="InterPro" id="IPR001940">
    <property type="entry name" value="Peptidase_S1C"/>
</dbReference>
<sequence>MNVGVMVDILLLLLLASGALAGYRRGLLVTFVSAAGFLVGAAIGLWLLPGYVALWVPDSPAAFRPAVLVGGTLFLALVVQGLFVRVVAQLAHGLDRSGLGVVDSVLGAVLTVAVTSATAWFTVGVLRVVVPGDLAKGIGQSRVVAAIDSAMPATSEQVLGEVKTTLDAYGFPRVFSTIGAEPIRPVAGVDPTVATSPAIQKAVNSVLRIDASAPACARSQEGTGWVYSPGMVVTNAHVVAGSKNVRVRTGNSSLPAKVVAFDAKRDLAVLSVNNLRNQPLPLGRSLENGESAVVAGYPLGGPLKVDAARIREILEAHGDDIYGSSPVQRQVYSLLATVRPGNSGGPLLAPDGSVTGVVFARSLDDKETGYALTLDEARPVLKSVNRNSPEVSTGNCTKTGG</sequence>
<dbReference type="STRING" id="100225.SAMN05421595_2180"/>
<dbReference type="MEROPS" id="S01.513"/>
<dbReference type="OrthoDB" id="9766361at2"/>
<dbReference type="PANTHER" id="PTHR43019">
    <property type="entry name" value="SERINE ENDOPROTEASE DEGS"/>
    <property type="match status" value="1"/>
</dbReference>
<keyword evidence="2 5" id="KW-0812">Transmembrane</keyword>
<accession>K6V4J2</accession>
<dbReference type="GO" id="GO:0004252">
    <property type="term" value="F:serine-type endopeptidase activity"/>
    <property type="evidence" value="ECO:0007669"/>
    <property type="project" value="InterPro"/>
</dbReference>
<dbReference type="NCBIfam" id="NF033740">
    <property type="entry name" value="MarP_fam_protase"/>
    <property type="match status" value="1"/>
</dbReference>
<dbReference type="eggNOG" id="COG0265">
    <property type="taxonomic scope" value="Bacteria"/>
</dbReference>
<feature type="transmembrane region" description="Helical" evidence="5">
    <location>
        <begin position="108"/>
        <end position="130"/>
    </location>
</feature>
<dbReference type="EMBL" id="BAGZ01000004">
    <property type="protein sequence ID" value="GAB77043.1"/>
    <property type="molecule type" value="Genomic_DNA"/>
</dbReference>
<feature type="transmembrane region" description="Helical" evidence="5">
    <location>
        <begin position="31"/>
        <end position="54"/>
    </location>
</feature>
<dbReference type="SUPFAM" id="SSF50494">
    <property type="entry name" value="Trypsin-like serine proteases"/>
    <property type="match status" value="1"/>
</dbReference>
<keyword evidence="7" id="KW-1185">Reference proteome</keyword>
<dbReference type="Gene3D" id="2.40.10.10">
    <property type="entry name" value="Trypsin-like serine proteases"/>
    <property type="match status" value="2"/>
</dbReference>
<dbReference type="AlphaFoldDB" id="K6V4J2"/>
<feature type="transmembrane region" description="Helical" evidence="5">
    <location>
        <begin position="66"/>
        <end position="88"/>
    </location>
</feature>
<evidence type="ECO:0000313" key="7">
    <source>
        <dbReference type="Proteomes" id="UP000008495"/>
    </source>
</evidence>
<reference evidence="6 7" key="1">
    <citation type="submission" date="2012-08" db="EMBL/GenBank/DDBJ databases">
        <title>Whole genome shotgun sequence of Austwickia chelonae NBRC 105200.</title>
        <authorList>
            <person name="Yoshida I."/>
            <person name="Hosoyama A."/>
            <person name="Tsuchikane K."/>
            <person name="Katsumata H."/>
            <person name="Ando Y."/>
            <person name="Ohji S."/>
            <person name="Hamada M."/>
            <person name="Tamura T."/>
            <person name="Yamazoe A."/>
            <person name="Yamazaki S."/>
            <person name="Fujita N."/>
        </authorList>
    </citation>
    <scope>NUCLEOTIDE SEQUENCE [LARGE SCALE GENOMIC DNA]</scope>
    <source>
        <strain evidence="6 7">NBRC 105200</strain>
    </source>
</reference>
<dbReference type="RefSeq" id="WP_006501795.1">
    <property type="nucleotide sequence ID" value="NZ_BAGZ01000004.1"/>
</dbReference>
<evidence type="ECO:0000256" key="5">
    <source>
        <dbReference type="SAM" id="Phobius"/>
    </source>
</evidence>
<protein>
    <recommendedName>
        <fullName evidence="8">Peptidase S1 family protein</fullName>
    </recommendedName>
</protein>
<dbReference type="Pfam" id="PF02674">
    <property type="entry name" value="Colicin_V"/>
    <property type="match status" value="1"/>
</dbReference>
<dbReference type="GO" id="GO:0016020">
    <property type="term" value="C:membrane"/>
    <property type="evidence" value="ECO:0007669"/>
    <property type="project" value="UniProtKB-SubCell"/>
</dbReference>
<comment type="caution">
    <text evidence="6">The sequence shown here is derived from an EMBL/GenBank/DDBJ whole genome shotgun (WGS) entry which is preliminary data.</text>
</comment>
<dbReference type="GO" id="GO:0006508">
    <property type="term" value="P:proteolysis"/>
    <property type="evidence" value="ECO:0007669"/>
    <property type="project" value="InterPro"/>
</dbReference>